<dbReference type="OrthoDB" id="6515526at2"/>
<evidence type="ECO:0000313" key="3">
    <source>
        <dbReference type="EMBL" id="EXU73594.1"/>
    </source>
</evidence>
<comment type="caution">
    <text evidence="3">The sequence shown here is derived from an EMBL/GenBank/DDBJ whole genome shotgun (WGS) entry which is preliminary data.</text>
</comment>
<keyword evidence="2" id="KW-0472">Membrane</keyword>
<reference evidence="3 4" key="1">
    <citation type="submission" date="2014-02" db="EMBL/GenBank/DDBJ databases">
        <title>Draft genome of Erwinia mallotivora strain BT-MARDI, a papaya dieback pathogen.</title>
        <authorList>
            <person name="Redzuan R."/>
            <person name="Abu Bakar N."/>
            <person name="Badrun R."/>
            <person name="Mohd Raih M.F."/>
            <person name="Rozano L."/>
            <person name="Mat Amin N."/>
        </authorList>
    </citation>
    <scope>NUCLEOTIDE SEQUENCE [LARGE SCALE GENOMIC DNA]</scope>
    <source>
        <strain evidence="3 4">BT-MARDI</strain>
    </source>
</reference>
<dbReference type="RefSeq" id="WP_052018973.1">
    <property type="nucleotide sequence ID" value="NZ_JFHN01000075.1"/>
</dbReference>
<proteinExistence type="predicted"/>
<keyword evidence="4" id="KW-1185">Reference proteome</keyword>
<keyword evidence="2" id="KW-1133">Transmembrane helix</keyword>
<organism evidence="3 4">
    <name type="scientific">Erwinia mallotivora</name>
    <dbReference type="NCBI Taxonomy" id="69222"/>
    <lineage>
        <taxon>Bacteria</taxon>
        <taxon>Pseudomonadati</taxon>
        <taxon>Pseudomonadota</taxon>
        <taxon>Gammaproteobacteria</taxon>
        <taxon>Enterobacterales</taxon>
        <taxon>Erwiniaceae</taxon>
        <taxon>Erwinia</taxon>
    </lineage>
</organism>
<gene>
    <name evidence="3" type="ORF">BG55_22575</name>
</gene>
<dbReference type="PATRIC" id="fig|69222.5.peg.4605"/>
<dbReference type="AlphaFoldDB" id="A0A014M6B1"/>
<keyword evidence="2" id="KW-0812">Transmembrane</keyword>
<evidence type="ECO:0000313" key="4">
    <source>
        <dbReference type="Proteomes" id="UP000019918"/>
    </source>
</evidence>
<accession>A0A014M6B1</accession>
<dbReference type="EMBL" id="JFHN01000075">
    <property type="protein sequence ID" value="EXU73594.1"/>
    <property type="molecule type" value="Genomic_DNA"/>
</dbReference>
<sequence>MESEQTEAVPDVPELSLKDIPQAILRLGERLAETKYQIDILGKTGWGELTANLHGLEASGEWDGPDDALTFFSKIFPFALLPTETEPLGVFRVPTGRVIGRSWRWWPEHLNANSETRLIEHLNGPFAAENTSFYFVASLGVLLAAQGQSRVNYCRQRDIPFITARVSYLNYPPADRFRLYHVNKGAIRQSWVVFNDRYLQVVQWPRITLPALSTYGVHSATWPMTFPPISRVFDELYHSQPVEDFILPCVDLEMVKMTIRAEQEAERRAVKPVKMALSDMDITNILPVSLTLFFFFILSLVVAGLTVGAGVAGMASMLVCGVSGSLLLFLAMPVFLVSRRHQRDSQSEPDTPPLPADEHSSA</sequence>
<protein>
    <submittedName>
        <fullName evidence="3">Membrane protein</fullName>
    </submittedName>
</protein>
<name>A0A014M6B1_9GAMM</name>
<feature type="transmembrane region" description="Helical" evidence="2">
    <location>
        <begin position="285"/>
        <end position="309"/>
    </location>
</feature>
<evidence type="ECO:0000256" key="2">
    <source>
        <dbReference type="SAM" id="Phobius"/>
    </source>
</evidence>
<dbReference type="Proteomes" id="UP000019918">
    <property type="component" value="Unassembled WGS sequence"/>
</dbReference>
<feature type="transmembrane region" description="Helical" evidence="2">
    <location>
        <begin position="315"/>
        <end position="337"/>
    </location>
</feature>
<evidence type="ECO:0000256" key="1">
    <source>
        <dbReference type="SAM" id="MobiDB-lite"/>
    </source>
</evidence>
<feature type="region of interest" description="Disordered" evidence="1">
    <location>
        <begin position="341"/>
        <end position="362"/>
    </location>
</feature>